<gene>
    <name evidence="3" type="ORF">O181_038346</name>
</gene>
<protein>
    <recommendedName>
        <fullName evidence="2">OTU domain-containing protein</fullName>
    </recommendedName>
</protein>
<accession>A0A9Q3D7U1</accession>
<evidence type="ECO:0000256" key="1">
    <source>
        <dbReference type="SAM" id="MobiDB-lite"/>
    </source>
</evidence>
<comment type="caution">
    <text evidence="3">The sequence shown here is derived from an EMBL/GenBank/DDBJ whole genome shotgun (WGS) entry which is preliminary data.</text>
</comment>
<dbReference type="OrthoDB" id="1915076at2759"/>
<dbReference type="Gene3D" id="3.90.70.80">
    <property type="match status" value="1"/>
</dbReference>
<dbReference type="PROSITE" id="PS50802">
    <property type="entry name" value="OTU"/>
    <property type="match status" value="1"/>
</dbReference>
<organism evidence="3 4">
    <name type="scientific">Austropuccinia psidii MF-1</name>
    <dbReference type="NCBI Taxonomy" id="1389203"/>
    <lineage>
        <taxon>Eukaryota</taxon>
        <taxon>Fungi</taxon>
        <taxon>Dikarya</taxon>
        <taxon>Basidiomycota</taxon>
        <taxon>Pucciniomycotina</taxon>
        <taxon>Pucciniomycetes</taxon>
        <taxon>Pucciniales</taxon>
        <taxon>Sphaerophragmiaceae</taxon>
        <taxon>Austropuccinia</taxon>
    </lineage>
</organism>
<proteinExistence type="predicted"/>
<dbReference type="InterPro" id="IPR003323">
    <property type="entry name" value="OTU_dom"/>
</dbReference>
<feature type="region of interest" description="Disordered" evidence="1">
    <location>
        <begin position="1"/>
        <end position="26"/>
    </location>
</feature>
<reference evidence="3" key="1">
    <citation type="submission" date="2021-03" db="EMBL/GenBank/DDBJ databases">
        <title>Draft genome sequence of rust myrtle Austropuccinia psidii MF-1, a brazilian biotype.</title>
        <authorList>
            <person name="Quecine M.C."/>
            <person name="Pachon D.M.R."/>
            <person name="Bonatelli M.L."/>
            <person name="Correr F.H."/>
            <person name="Franceschini L.M."/>
            <person name="Leite T.F."/>
            <person name="Margarido G.R.A."/>
            <person name="Almeida C.A."/>
            <person name="Ferrarezi J.A."/>
            <person name="Labate C.A."/>
        </authorList>
    </citation>
    <scope>NUCLEOTIDE SEQUENCE</scope>
    <source>
        <strain evidence="3">MF-1</strain>
    </source>
</reference>
<keyword evidence="4" id="KW-1185">Reference proteome</keyword>
<dbReference type="EMBL" id="AVOT02014822">
    <property type="protein sequence ID" value="MBW0498631.1"/>
    <property type="molecule type" value="Genomic_DNA"/>
</dbReference>
<evidence type="ECO:0000313" key="4">
    <source>
        <dbReference type="Proteomes" id="UP000765509"/>
    </source>
</evidence>
<dbReference type="AlphaFoldDB" id="A0A9Q3D7U1"/>
<sequence length="301" mass="34975">MEVYSSENSEDSEASLSKSISSSDSLPLETELKEYGKSEVTLRRSRIFAIGSKTSQRNSRKPATSLKIYDAIDLTCEHCQSNYHTTDELSKLFVPGSKDFPKFMLKYTFKAINVQGDGNCGYRTVSHYIYKTQDQWSDVRGDLDEEIQKNKDLYEAMDTLIPSVSSYLDRIEWYEDVGQAPKSKWMSIPDMGYPIANKYQRPVFFYSTVQYFSFFPYCWPPNDNPPIFIYFLNSCSHFVPLDIIISKAYPVPSITVNLEFNAQQQALGWADKFKKHRMLYFSNLPPPLRKNQLFWRLIQID</sequence>
<feature type="compositionally biased region" description="Low complexity" evidence="1">
    <location>
        <begin position="14"/>
        <end position="26"/>
    </location>
</feature>
<evidence type="ECO:0000259" key="2">
    <source>
        <dbReference type="PROSITE" id="PS50802"/>
    </source>
</evidence>
<name>A0A9Q3D7U1_9BASI</name>
<feature type="domain" description="OTU" evidence="2">
    <location>
        <begin position="109"/>
        <end position="244"/>
    </location>
</feature>
<dbReference type="CDD" id="cd22744">
    <property type="entry name" value="OTU"/>
    <property type="match status" value="1"/>
</dbReference>
<dbReference type="Proteomes" id="UP000765509">
    <property type="component" value="Unassembled WGS sequence"/>
</dbReference>
<evidence type="ECO:0000313" key="3">
    <source>
        <dbReference type="EMBL" id="MBW0498631.1"/>
    </source>
</evidence>